<dbReference type="Proteomes" id="UP001286589">
    <property type="component" value="Unassembled WGS sequence"/>
</dbReference>
<protein>
    <submittedName>
        <fullName evidence="1">Uncharacterized protein</fullName>
    </submittedName>
</protein>
<dbReference type="EMBL" id="JAWJAC010000007">
    <property type="protein sequence ID" value="MDV2863508.1"/>
    <property type="molecule type" value="Genomic_DNA"/>
</dbReference>
<accession>A0AB35RN04</accession>
<dbReference type="AlphaFoldDB" id="A0AB35RN04"/>
<evidence type="ECO:0000313" key="2">
    <source>
        <dbReference type="Proteomes" id="UP001286589"/>
    </source>
</evidence>
<name>A0AB35RN04_9ENTR</name>
<comment type="caution">
    <text evidence="1">The sequence shown here is derived from an EMBL/GenBank/DDBJ whole genome shotgun (WGS) entry which is preliminary data.</text>
</comment>
<gene>
    <name evidence="1" type="ORF">R0H02_13660</name>
</gene>
<dbReference type="RefSeq" id="WP_142518432.1">
    <property type="nucleotide sequence ID" value="NZ_JAWJAC010000007.1"/>
</dbReference>
<keyword evidence="2" id="KW-1185">Reference proteome</keyword>
<proteinExistence type="predicted"/>
<evidence type="ECO:0000313" key="1">
    <source>
        <dbReference type="EMBL" id="MDV2863508.1"/>
    </source>
</evidence>
<organism evidence="1 2">
    <name type="scientific">Phytobacter ursingii</name>
    <dbReference type="NCBI Taxonomy" id="1972431"/>
    <lineage>
        <taxon>Bacteria</taxon>
        <taxon>Pseudomonadati</taxon>
        <taxon>Pseudomonadota</taxon>
        <taxon>Gammaproteobacteria</taxon>
        <taxon>Enterobacterales</taxon>
        <taxon>Enterobacteriaceae</taxon>
        <taxon>Phytobacter</taxon>
    </lineage>
</organism>
<reference evidence="1 2" key="1">
    <citation type="submission" date="2023-10" db="EMBL/GenBank/DDBJ databases">
        <title>Phytobacter spp. The emergence of a new genus of hospital-origin enterobacteria encoding carbapenemases in Argentina.</title>
        <authorList>
            <person name="Vay C."/>
            <person name="Almuzara M."/>
            <person name="Traglia G.M."/>
            <person name="Campos J."/>
        </authorList>
    </citation>
    <scope>NUCLEOTIDE SEQUENCE [LARGE SCALE GENOMIC DNA]</scope>
    <source>
        <strain evidence="1 2">CVMA36</strain>
    </source>
</reference>
<sequence length="184" mass="21033">MKTVPLFDSIFESSLFSDRQARTFRSGRVLYQLFRFAGKGVNPAAVWLDAGVAVIDCINAFLRYQQAREITEQLLAQKQALEVQILNFDKKLAIEQELLKADQQHRIQLFDNLLKNDQQASLRLVKAIRANRRNLDALLAQLNTLRKQSTYRTPEFSALVKATDTFMQAQLACLVAAFDEPNDR</sequence>